<evidence type="ECO:0000313" key="2">
    <source>
        <dbReference type="EMBL" id="KYQ46501.1"/>
    </source>
</evidence>
<name>A0A151WFA3_9HYME</name>
<accession>A0A151WFA3</accession>
<reference evidence="2 3" key="1">
    <citation type="submission" date="2015-09" db="EMBL/GenBank/DDBJ databases">
        <title>Trachymyrmex zeteki WGS genome.</title>
        <authorList>
            <person name="Nygaard S."/>
            <person name="Hu H."/>
            <person name="Boomsma J."/>
            <person name="Zhang G."/>
        </authorList>
    </citation>
    <scope>NUCLEOTIDE SEQUENCE [LARGE SCALE GENOMIC DNA]</scope>
    <source>
        <strain evidence="2">Tzet28-1</strain>
        <tissue evidence="2">Whole body</tissue>
    </source>
</reference>
<keyword evidence="3" id="KW-1185">Reference proteome</keyword>
<evidence type="ECO:0000313" key="3">
    <source>
        <dbReference type="Proteomes" id="UP000075809"/>
    </source>
</evidence>
<gene>
    <name evidence="2" type="ORF">ALC60_14598</name>
</gene>
<evidence type="ECO:0000256" key="1">
    <source>
        <dbReference type="SAM" id="MobiDB-lite"/>
    </source>
</evidence>
<protein>
    <submittedName>
        <fullName evidence="2">Uncharacterized protein</fullName>
    </submittedName>
</protein>
<sequence>MDGKRGTTPGMKLPSRKSLQRSRDPDIRSLECNTGWLLSAPRSLPVCVLTTLGHPHRCVSVPQYRVQDVADRCKTY</sequence>
<dbReference type="EMBL" id="KQ983227">
    <property type="protein sequence ID" value="KYQ46501.1"/>
    <property type="molecule type" value="Genomic_DNA"/>
</dbReference>
<organism evidence="2 3">
    <name type="scientific">Mycetomoellerius zeteki</name>
    <dbReference type="NCBI Taxonomy" id="64791"/>
    <lineage>
        <taxon>Eukaryota</taxon>
        <taxon>Metazoa</taxon>
        <taxon>Ecdysozoa</taxon>
        <taxon>Arthropoda</taxon>
        <taxon>Hexapoda</taxon>
        <taxon>Insecta</taxon>
        <taxon>Pterygota</taxon>
        <taxon>Neoptera</taxon>
        <taxon>Endopterygota</taxon>
        <taxon>Hymenoptera</taxon>
        <taxon>Apocrita</taxon>
        <taxon>Aculeata</taxon>
        <taxon>Formicoidea</taxon>
        <taxon>Formicidae</taxon>
        <taxon>Myrmicinae</taxon>
        <taxon>Mycetomoellerius</taxon>
    </lineage>
</organism>
<proteinExistence type="predicted"/>
<feature type="region of interest" description="Disordered" evidence="1">
    <location>
        <begin position="1"/>
        <end position="26"/>
    </location>
</feature>
<dbReference type="Proteomes" id="UP000075809">
    <property type="component" value="Unassembled WGS sequence"/>
</dbReference>
<dbReference type="AlphaFoldDB" id="A0A151WFA3"/>